<evidence type="ECO:0008006" key="3">
    <source>
        <dbReference type="Google" id="ProtNLM"/>
    </source>
</evidence>
<evidence type="ECO:0000313" key="2">
    <source>
        <dbReference type="Proteomes" id="UP000680866"/>
    </source>
</evidence>
<proteinExistence type="predicted"/>
<keyword evidence="2" id="KW-1185">Reference proteome</keyword>
<name>A0A810N8A0_9ACTN</name>
<dbReference type="InterPro" id="IPR021487">
    <property type="entry name" value="DUF3140"/>
</dbReference>
<dbReference type="EMBL" id="AP023359">
    <property type="protein sequence ID" value="BCJ69842.1"/>
    <property type="molecule type" value="Genomic_DNA"/>
</dbReference>
<dbReference type="PANTHER" id="PTHR40630">
    <property type="entry name" value="POSSIBLE DNA-BINDING PROTEIN"/>
    <property type="match status" value="1"/>
</dbReference>
<dbReference type="Proteomes" id="UP000680866">
    <property type="component" value="Chromosome"/>
</dbReference>
<dbReference type="KEGG" id="pry:Prubr_68630"/>
<evidence type="ECO:0000313" key="1">
    <source>
        <dbReference type="EMBL" id="BCJ69842.1"/>
    </source>
</evidence>
<gene>
    <name evidence="1" type="ORF">Prubr_68630</name>
</gene>
<dbReference type="AlphaFoldDB" id="A0A810N8A0"/>
<organism evidence="1 2">
    <name type="scientific">Polymorphospora rubra</name>
    <dbReference type="NCBI Taxonomy" id="338584"/>
    <lineage>
        <taxon>Bacteria</taxon>
        <taxon>Bacillati</taxon>
        <taxon>Actinomycetota</taxon>
        <taxon>Actinomycetes</taxon>
        <taxon>Micromonosporales</taxon>
        <taxon>Micromonosporaceae</taxon>
        <taxon>Polymorphospora</taxon>
    </lineage>
</organism>
<dbReference type="PANTHER" id="PTHR40630:SF1">
    <property type="entry name" value="DNA-BINDING PROTEIN"/>
    <property type="match status" value="1"/>
</dbReference>
<dbReference type="RefSeq" id="WP_212819386.1">
    <property type="nucleotide sequence ID" value="NZ_AP023359.1"/>
</dbReference>
<reference evidence="1" key="1">
    <citation type="submission" date="2020-08" db="EMBL/GenBank/DDBJ databases">
        <title>Whole genome shotgun sequence of Polymorphospora rubra NBRC 101157.</title>
        <authorList>
            <person name="Komaki H."/>
            <person name="Tamura T."/>
        </authorList>
    </citation>
    <scope>NUCLEOTIDE SEQUENCE</scope>
    <source>
        <strain evidence="1">NBRC 101157</strain>
    </source>
</reference>
<dbReference type="Pfam" id="PF11338">
    <property type="entry name" value="DUF3140"/>
    <property type="match status" value="1"/>
</dbReference>
<sequence length="116" mass="12982">MPTPDRTDPEVNELWDDFHAYVNVDSGQLRNWLLVRASNEDGFPGPPEQTMPQPGGAILDILGRRKVDLTDGDLDVMRTTVDQIQDLLADRPANGATDDRWRHALLDLGHDPLRAT</sequence>
<accession>A0A810N8A0</accession>
<protein>
    <recommendedName>
        <fullName evidence="3">DUF3140 domain-containing protein</fullName>
    </recommendedName>
</protein>